<name>A0A553JLS6_SHEHA</name>
<comment type="caution">
    <text evidence="2">The sequence shown here is derived from an EMBL/GenBank/DDBJ whole genome shotgun (WGS) entry which is preliminary data.</text>
</comment>
<gene>
    <name evidence="2" type="ORF">FN961_15390</name>
</gene>
<accession>A0A553JLS6</accession>
<proteinExistence type="predicted"/>
<feature type="signal peptide" evidence="1">
    <location>
        <begin position="1"/>
        <end position="24"/>
    </location>
</feature>
<dbReference type="Proteomes" id="UP000318126">
    <property type="component" value="Unassembled WGS sequence"/>
</dbReference>
<protein>
    <submittedName>
        <fullName evidence="2">Uncharacterized protein</fullName>
    </submittedName>
</protein>
<sequence length="115" mass="12912">MKPMSIYAIIFSALLSGIATPLMADTMKSRCDIFDKPQGELITSTPCTFSQRQGHISIYRDDGVNYHLSPVEQANLGTFEDENGKWVYRQSGLGSSGLIFKMPSEYLYLYWGKAD</sequence>
<reference evidence="3" key="1">
    <citation type="submission" date="2019-07" db="EMBL/GenBank/DDBJ databases">
        <title>Shewanella sp. YLB-08 draft genomic sequence.</title>
        <authorList>
            <person name="Yu L."/>
        </authorList>
    </citation>
    <scope>NUCLEOTIDE SEQUENCE [LARGE SCALE GENOMIC DNA]</scope>
    <source>
        <strain evidence="3">JCM 20706</strain>
    </source>
</reference>
<evidence type="ECO:0000313" key="3">
    <source>
        <dbReference type="Proteomes" id="UP000318126"/>
    </source>
</evidence>
<keyword evidence="3" id="KW-1185">Reference proteome</keyword>
<dbReference type="EMBL" id="VKGK01000019">
    <property type="protein sequence ID" value="TRY13412.1"/>
    <property type="molecule type" value="Genomic_DNA"/>
</dbReference>
<organism evidence="2 3">
    <name type="scientific">Shewanella hanedai</name>
    <name type="common">Alteromonas hanedai</name>
    <dbReference type="NCBI Taxonomy" id="25"/>
    <lineage>
        <taxon>Bacteria</taxon>
        <taxon>Pseudomonadati</taxon>
        <taxon>Pseudomonadota</taxon>
        <taxon>Gammaproteobacteria</taxon>
        <taxon>Alteromonadales</taxon>
        <taxon>Shewanellaceae</taxon>
        <taxon>Shewanella</taxon>
    </lineage>
</organism>
<evidence type="ECO:0000256" key="1">
    <source>
        <dbReference type="SAM" id="SignalP"/>
    </source>
</evidence>
<dbReference type="RefSeq" id="WP_144041068.1">
    <property type="nucleotide sequence ID" value="NZ_BMPL01000017.1"/>
</dbReference>
<dbReference type="OrthoDB" id="5815858at2"/>
<dbReference type="AlphaFoldDB" id="A0A553JLS6"/>
<evidence type="ECO:0000313" key="2">
    <source>
        <dbReference type="EMBL" id="TRY13412.1"/>
    </source>
</evidence>
<feature type="chain" id="PRO_5021767648" evidence="1">
    <location>
        <begin position="25"/>
        <end position="115"/>
    </location>
</feature>
<keyword evidence="1" id="KW-0732">Signal</keyword>